<accession>A0A550JHW4</accession>
<keyword evidence="2" id="KW-1185">Reference proteome</keyword>
<sequence length="147" mass="15758">MVMLAVLTVLGLMVLTSTDTELSITTNTRMSAEAISAAETILEFAQKKILEERSGSTLINADVVDLLPPDTSLRTGGINEIDVYSARANPKIQARFSADASGKGNIFSTSGDGTGSIDLPYYRSTIEVQRQRATARLEAVQVDLTAF</sequence>
<proteinExistence type="predicted"/>
<evidence type="ECO:0000313" key="2">
    <source>
        <dbReference type="Proteomes" id="UP000317155"/>
    </source>
</evidence>
<name>A0A550JHW4_9BACT</name>
<reference evidence="1 2" key="1">
    <citation type="submission" date="2019-07" db="EMBL/GenBank/DDBJ databases">
        <title>Insights of Desulfuromonas acetexigens electromicrobiology.</title>
        <authorList>
            <person name="Katuri K."/>
            <person name="Sapireddy V."/>
            <person name="Shaw D.R."/>
            <person name="Saikaly P."/>
        </authorList>
    </citation>
    <scope>NUCLEOTIDE SEQUENCE [LARGE SCALE GENOMIC DNA]</scope>
    <source>
        <strain evidence="1 2">2873</strain>
    </source>
</reference>
<dbReference type="RefSeq" id="WP_092057118.1">
    <property type="nucleotide sequence ID" value="NZ_FOJJ01000023.1"/>
</dbReference>
<dbReference type="AlphaFoldDB" id="A0A550JHW4"/>
<dbReference type="EMBL" id="VJVV01000003">
    <property type="protein sequence ID" value="TRO82801.1"/>
    <property type="molecule type" value="Genomic_DNA"/>
</dbReference>
<evidence type="ECO:0008006" key="3">
    <source>
        <dbReference type="Google" id="ProtNLM"/>
    </source>
</evidence>
<gene>
    <name evidence="1" type="ORF">FL622_06410</name>
</gene>
<dbReference type="Proteomes" id="UP000317155">
    <property type="component" value="Unassembled WGS sequence"/>
</dbReference>
<comment type="caution">
    <text evidence="1">The sequence shown here is derived from an EMBL/GenBank/DDBJ whole genome shotgun (WGS) entry which is preliminary data.</text>
</comment>
<evidence type="ECO:0000313" key="1">
    <source>
        <dbReference type="EMBL" id="TRO82801.1"/>
    </source>
</evidence>
<organism evidence="1 2">
    <name type="scientific">Trichloromonas acetexigens</name>
    <dbReference type="NCBI Taxonomy" id="38815"/>
    <lineage>
        <taxon>Bacteria</taxon>
        <taxon>Pseudomonadati</taxon>
        <taxon>Thermodesulfobacteriota</taxon>
        <taxon>Desulfuromonadia</taxon>
        <taxon>Desulfuromonadales</taxon>
        <taxon>Trichloromonadaceae</taxon>
        <taxon>Trichloromonas</taxon>
    </lineage>
</organism>
<protein>
    <recommendedName>
        <fullName evidence="3">Type 4 fimbrial biogenesis protein PilX N-terminal domain-containing protein</fullName>
    </recommendedName>
</protein>